<keyword evidence="1" id="KW-1133">Transmembrane helix</keyword>
<sequence length="120" mass="12553">MIPWFAWAYLVLLALVGLSGFALALRAGEAKVPAVLRLGAVAVLAWGVLLYFRDAGVHFGFAGLLFVSVLALAQKSVADARQAEQMQLDRPARIGVAINGLVLLPAIAMGALAIWAGRGA</sequence>
<protein>
    <submittedName>
        <fullName evidence="2">Uncharacterized protein</fullName>
    </submittedName>
</protein>
<comment type="caution">
    <text evidence="2">The sequence shown here is derived from an EMBL/GenBank/DDBJ whole genome shotgun (WGS) entry which is preliminary data.</text>
</comment>
<organism evidence="2 3">
    <name type="scientific">Luteimonas fraxinea</name>
    <dbReference type="NCBI Taxonomy" id="2901869"/>
    <lineage>
        <taxon>Bacteria</taxon>
        <taxon>Pseudomonadati</taxon>
        <taxon>Pseudomonadota</taxon>
        <taxon>Gammaproteobacteria</taxon>
        <taxon>Lysobacterales</taxon>
        <taxon>Lysobacteraceae</taxon>
        <taxon>Luteimonas</taxon>
    </lineage>
</organism>
<feature type="transmembrane region" description="Helical" evidence="1">
    <location>
        <begin position="6"/>
        <end position="25"/>
    </location>
</feature>
<keyword evidence="3" id="KW-1185">Reference proteome</keyword>
<dbReference type="RefSeq" id="WP_232136778.1">
    <property type="nucleotide sequence ID" value="NZ_CP089507.1"/>
</dbReference>
<reference evidence="2" key="2">
    <citation type="journal article" date="2022" name="Syst. Appl. Microbiol.">
        <title>Physiological and genomic characterisation of Luteimonas fraxinea sp. nov., a bacterial species associated with trees tolerant to ash dieback.</title>
        <authorList>
            <person name="Ulrich K."/>
            <person name="Becker R."/>
            <person name="Behrendt U."/>
            <person name="Kube M."/>
            <person name="Schneck V."/>
            <person name="Ulrich A."/>
        </authorList>
    </citation>
    <scope>NUCLEOTIDE SEQUENCE</scope>
    <source>
        <strain evidence="2">A1P009</strain>
    </source>
</reference>
<feature type="transmembrane region" description="Helical" evidence="1">
    <location>
        <begin position="32"/>
        <end position="49"/>
    </location>
</feature>
<evidence type="ECO:0000256" key="1">
    <source>
        <dbReference type="SAM" id="Phobius"/>
    </source>
</evidence>
<proteinExistence type="predicted"/>
<evidence type="ECO:0000313" key="3">
    <source>
        <dbReference type="Proteomes" id="UP001430360"/>
    </source>
</evidence>
<dbReference type="Proteomes" id="UP001430360">
    <property type="component" value="Unassembled WGS sequence"/>
</dbReference>
<name>A0ABS8UG26_9GAMM</name>
<evidence type="ECO:0000313" key="2">
    <source>
        <dbReference type="EMBL" id="MCD9097691.1"/>
    </source>
</evidence>
<keyword evidence="1" id="KW-0472">Membrane</keyword>
<feature type="transmembrane region" description="Helical" evidence="1">
    <location>
        <begin position="94"/>
        <end position="116"/>
    </location>
</feature>
<gene>
    <name evidence="2" type="ORF">LTT95_12150</name>
</gene>
<keyword evidence="1" id="KW-0812">Transmembrane</keyword>
<accession>A0ABS8UG26</accession>
<feature type="transmembrane region" description="Helical" evidence="1">
    <location>
        <begin position="55"/>
        <end position="73"/>
    </location>
</feature>
<reference evidence="2" key="1">
    <citation type="submission" date="2021-12" db="EMBL/GenBank/DDBJ databases">
        <authorList>
            <person name="Ulrich A."/>
        </authorList>
    </citation>
    <scope>NUCLEOTIDE SEQUENCE</scope>
    <source>
        <strain evidence="2">A1P009</strain>
    </source>
</reference>
<dbReference type="EMBL" id="JAJQKU010000003">
    <property type="protein sequence ID" value="MCD9097691.1"/>
    <property type="molecule type" value="Genomic_DNA"/>
</dbReference>